<dbReference type="EMBL" id="PKSL01000186">
    <property type="protein sequence ID" value="POW00093.1"/>
    <property type="molecule type" value="Genomic_DNA"/>
</dbReference>
<dbReference type="PROSITE" id="PS50801">
    <property type="entry name" value="STAS"/>
    <property type="match status" value="1"/>
</dbReference>
<feature type="transmembrane region" description="Helical" evidence="6">
    <location>
        <begin position="696"/>
        <end position="725"/>
    </location>
</feature>
<dbReference type="PANTHER" id="PTHR11814">
    <property type="entry name" value="SULFATE TRANSPORTER"/>
    <property type="match status" value="1"/>
</dbReference>
<dbReference type="VEuPathDB" id="FungiDB:PSTT_13403"/>
<feature type="transmembrane region" description="Helical" evidence="6">
    <location>
        <begin position="657"/>
        <end position="676"/>
    </location>
</feature>
<feature type="region of interest" description="Disordered" evidence="5">
    <location>
        <begin position="206"/>
        <end position="234"/>
    </location>
</feature>
<dbReference type="AlphaFoldDB" id="A0A2S4US01"/>
<dbReference type="Pfam" id="PF00916">
    <property type="entry name" value="Sulfate_transp"/>
    <property type="match status" value="1"/>
</dbReference>
<evidence type="ECO:0000256" key="5">
    <source>
        <dbReference type="SAM" id="MobiDB-lite"/>
    </source>
</evidence>
<keyword evidence="3 6" id="KW-1133">Transmembrane helix</keyword>
<name>A0A2S4US01_9BASI</name>
<feature type="compositionally biased region" description="Low complexity" evidence="5">
    <location>
        <begin position="287"/>
        <end position="300"/>
    </location>
</feature>
<dbReference type="InterPro" id="IPR036513">
    <property type="entry name" value="STAS_dom_sf"/>
</dbReference>
<dbReference type="GO" id="GO:0016020">
    <property type="term" value="C:membrane"/>
    <property type="evidence" value="ECO:0007669"/>
    <property type="project" value="UniProtKB-SubCell"/>
</dbReference>
<dbReference type="Proteomes" id="UP000239156">
    <property type="component" value="Unassembled WGS sequence"/>
</dbReference>
<evidence type="ECO:0000313" key="8">
    <source>
        <dbReference type="EMBL" id="POW00093.1"/>
    </source>
</evidence>
<feature type="region of interest" description="Disordered" evidence="5">
    <location>
        <begin position="148"/>
        <end position="170"/>
    </location>
</feature>
<evidence type="ECO:0000259" key="7">
    <source>
        <dbReference type="PROSITE" id="PS50801"/>
    </source>
</evidence>
<dbReference type="CDD" id="cd07042">
    <property type="entry name" value="STAS_SulP_like_sulfate_transporter"/>
    <property type="match status" value="1"/>
</dbReference>
<accession>A0A2S4US01</accession>
<dbReference type="InterPro" id="IPR011547">
    <property type="entry name" value="SLC26A/SulP_dom"/>
</dbReference>
<comment type="caution">
    <text evidence="8">The sequence shown here is derived from an EMBL/GenBank/DDBJ whole genome shotgun (WGS) entry which is preliminary data.</text>
</comment>
<feature type="domain" description="STAS" evidence="7">
    <location>
        <begin position="759"/>
        <end position="885"/>
    </location>
</feature>
<evidence type="ECO:0000256" key="6">
    <source>
        <dbReference type="SAM" id="Phobius"/>
    </source>
</evidence>
<feature type="transmembrane region" description="Helical" evidence="6">
    <location>
        <begin position="511"/>
        <end position="531"/>
    </location>
</feature>
<evidence type="ECO:0000256" key="2">
    <source>
        <dbReference type="ARBA" id="ARBA00022692"/>
    </source>
</evidence>
<keyword evidence="9" id="KW-1185">Reference proteome</keyword>
<evidence type="ECO:0000256" key="3">
    <source>
        <dbReference type="ARBA" id="ARBA00022989"/>
    </source>
</evidence>
<comment type="subcellular location">
    <subcellularLocation>
        <location evidence="1">Membrane</location>
        <topology evidence="1">Multi-pass membrane protein</topology>
    </subcellularLocation>
</comment>
<organism evidence="8 9">
    <name type="scientific">Puccinia striiformis</name>
    <dbReference type="NCBI Taxonomy" id="27350"/>
    <lineage>
        <taxon>Eukaryota</taxon>
        <taxon>Fungi</taxon>
        <taxon>Dikarya</taxon>
        <taxon>Basidiomycota</taxon>
        <taxon>Pucciniomycotina</taxon>
        <taxon>Pucciniomycetes</taxon>
        <taxon>Pucciniales</taxon>
        <taxon>Pucciniaceae</taxon>
        <taxon>Puccinia</taxon>
    </lineage>
</organism>
<feature type="transmembrane region" description="Helical" evidence="6">
    <location>
        <begin position="421"/>
        <end position="446"/>
    </location>
</feature>
<dbReference type="SUPFAM" id="SSF52091">
    <property type="entry name" value="SpoIIaa-like"/>
    <property type="match status" value="1"/>
</dbReference>
<dbReference type="InterPro" id="IPR002645">
    <property type="entry name" value="STAS_dom"/>
</dbReference>
<feature type="transmembrane region" description="Helical" evidence="6">
    <location>
        <begin position="458"/>
        <end position="476"/>
    </location>
</feature>
<feature type="compositionally biased region" description="Polar residues" evidence="5">
    <location>
        <begin position="269"/>
        <end position="284"/>
    </location>
</feature>
<gene>
    <name evidence="8" type="ORF">PSTT_13403</name>
</gene>
<reference evidence="8" key="1">
    <citation type="submission" date="2017-12" db="EMBL/GenBank/DDBJ databases">
        <title>Gene loss provides genomic basis for host adaptation in cereal stripe rust fungi.</title>
        <authorList>
            <person name="Xia C."/>
        </authorList>
    </citation>
    <scope>NUCLEOTIDE SEQUENCE [LARGE SCALE GENOMIC DNA]</scope>
    <source>
        <strain evidence="8">93-210</strain>
    </source>
</reference>
<dbReference type="GO" id="GO:0055085">
    <property type="term" value="P:transmembrane transport"/>
    <property type="evidence" value="ECO:0007669"/>
    <property type="project" value="InterPro"/>
</dbReference>
<keyword evidence="4 6" id="KW-0472">Membrane</keyword>
<feature type="region of interest" description="Disordered" evidence="5">
    <location>
        <begin position="268"/>
        <end position="301"/>
    </location>
</feature>
<evidence type="ECO:0000256" key="1">
    <source>
        <dbReference type="ARBA" id="ARBA00004141"/>
    </source>
</evidence>
<keyword evidence="2 6" id="KW-0812">Transmembrane</keyword>
<dbReference type="VEuPathDB" id="FungiDB:PSHT_03235"/>
<protein>
    <recommendedName>
        <fullName evidence="7">STAS domain-containing protein</fullName>
    </recommendedName>
</protein>
<dbReference type="InterPro" id="IPR001902">
    <property type="entry name" value="SLC26A/SulP_fam"/>
</dbReference>
<dbReference type="Pfam" id="PF01740">
    <property type="entry name" value="STAS"/>
    <property type="match status" value="1"/>
</dbReference>
<dbReference type="Gene3D" id="3.30.750.24">
    <property type="entry name" value="STAS domain"/>
    <property type="match status" value="1"/>
</dbReference>
<sequence length="912" mass="100165">MPGLQLSFAGTDIVCTSLNPTSDYKSSVLSGLPPSTILDIASRALKFWDYQQSVEASFQKSVAKQAQEKAALLVQEKLNFKAQAKNEIKGSVDLLNDTSKICSSINLKPKISATNASILYTSALVLVRRLRQTENALSLEKQRAMEASDLPTTARIGKRRPEESRQSFPGVGQGHFDLRGAPGNPNIPGRYVGSITPVKSVGHHSDYYGRPQDNIRRAGAGKPHREFMSRTGYGPNETDHRFECLLSRQDLMDQNSVGMTSINLLKPNQALTNNNSDGSSSHLNEASPLIPSNSGSPSSNHPKDIRIIFHDRLRYYIPALDWIPQYSGSDLLNDAIAGLTLASLLIPQSIGYASNLAGIPSINGLFSAAIPAIVYPLLCTGRHVSVGPEAALSLLVGHVIKQAIAHRQSHAGSEPPTDAELLQISVTISTLLTFETGLIAFSFGFFRLGFLDAILSKALLRGFVTAIAVVIAIEQMPPLLGLSALEKQQGINAEGSIEKLIWTLSNLKHSHKLSCFISLTAFLLLLSIRTFKSSKFCRRKFPGLKYLPEILITATIASFVTDICNWDQKGVAVLGSISISEVRIALPWKGVSKQLVEDTLGTAFTLCICGLVDSIVAAKGEAAKFHYSISANRELVALAYGSITRSRLNASAGAQTPMASIITAVVISLVVVNLFAELPEDFMFFWKLGGWTELALMTATFLLTLVYDIKTGILISVGLSLVLTIKDATAMRVRILGRDPITRTWEPIDTKKTESEEVAREIDEEIPGVLIVKIRESLSFANVGGLKERLRRLEMFGYRRRHPSAKREREDTRMIVFHLGDVDKIDVSALQILKEILQEYIERNVIVWICHVKPSRYEVFKKAGIVKVVGEDRFLANVNQVLEAAQRNSLISIGHQEMEILLTDEHDEYLPS</sequence>
<proteinExistence type="predicted"/>
<evidence type="ECO:0000256" key="4">
    <source>
        <dbReference type="ARBA" id="ARBA00023136"/>
    </source>
</evidence>
<evidence type="ECO:0000313" key="9">
    <source>
        <dbReference type="Proteomes" id="UP000239156"/>
    </source>
</evidence>